<organism evidence="2 3">
    <name type="scientific">Mucilaginibacter defluvii</name>
    <dbReference type="NCBI Taxonomy" id="1196019"/>
    <lineage>
        <taxon>Bacteria</taxon>
        <taxon>Pseudomonadati</taxon>
        <taxon>Bacteroidota</taxon>
        <taxon>Sphingobacteriia</taxon>
        <taxon>Sphingobacteriales</taxon>
        <taxon>Sphingobacteriaceae</taxon>
        <taxon>Mucilaginibacter</taxon>
    </lineage>
</organism>
<evidence type="ECO:0008006" key="4">
    <source>
        <dbReference type="Google" id="ProtNLM"/>
    </source>
</evidence>
<proteinExistence type="predicted"/>
<dbReference type="Proteomes" id="UP001501436">
    <property type="component" value="Unassembled WGS sequence"/>
</dbReference>
<feature type="chain" id="PRO_5046377814" description="Conjugal transfer protein TraI" evidence="1">
    <location>
        <begin position="27"/>
        <end position="227"/>
    </location>
</feature>
<evidence type="ECO:0000313" key="3">
    <source>
        <dbReference type="Proteomes" id="UP001501436"/>
    </source>
</evidence>
<evidence type="ECO:0000256" key="1">
    <source>
        <dbReference type="SAM" id="SignalP"/>
    </source>
</evidence>
<protein>
    <recommendedName>
        <fullName evidence="4">Conjugal transfer protein TraI</fullName>
    </recommendedName>
</protein>
<evidence type="ECO:0000313" key="2">
    <source>
        <dbReference type="EMBL" id="GAA4906266.1"/>
    </source>
</evidence>
<comment type="caution">
    <text evidence="2">The sequence shown here is derived from an EMBL/GenBank/DDBJ whole genome shotgun (WGS) entry which is preliminary data.</text>
</comment>
<reference evidence="3" key="1">
    <citation type="journal article" date="2019" name="Int. J. Syst. Evol. Microbiol.">
        <title>The Global Catalogue of Microorganisms (GCM) 10K type strain sequencing project: providing services to taxonomists for standard genome sequencing and annotation.</title>
        <authorList>
            <consortium name="The Broad Institute Genomics Platform"/>
            <consortium name="The Broad Institute Genome Sequencing Center for Infectious Disease"/>
            <person name="Wu L."/>
            <person name="Ma J."/>
        </authorList>
    </citation>
    <scope>NUCLEOTIDE SEQUENCE [LARGE SCALE GENOMIC DNA]</scope>
    <source>
        <strain evidence="3">JCM 18283</strain>
    </source>
</reference>
<accession>A0ABP9FLG3</accession>
<sequence length="227" mass="26454">MKRSIKMTVLVFVASIVLFPTRQAVAQIPVADVIAGAIKRVIKAVDLQIQRQQNKVIWLQNAQKTLENTMSKLKLDEITGWVEKQKTLYQDYYDELWKVKAIIAYYQRIRDIVDKQVRLVREYQRAWGLLRQDDHFNPGEIDYMGKVYSGILSETGKNIDQMMMIVNSFQTQMSDAKRMELINQAADQIDQNYSDLKEFNRQNMLLSLQRAKSANDAAAIRQLYNIQ</sequence>
<feature type="signal peptide" evidence="1">
    <location>
        <begin position="1"/>
        <end position="26"/>
    </location>
</feature>
<keyword evidence="1" id="KW-0732">Signal</keyword>
<gene>
    <name evidence="2" type="ORF">GCM10023313_06240</name>
</gene>
<name>A0ABP9FLG3_9SPHI</name>
<dbReference type="EMBL" id="BAABJI010000001">
    <property type="protein sequence ID" value="GAA4906266.1"/>
    <property type="molecule type" value="Genomic_DNA"/>
</dbReference>
<keyword evidence="3" id="KW-1185">Reference proteome</keyword>
<dbReference type="RefSeq" id="WP_345329443.1">
    <property type="nucleotide sequence ID" value="NZ_BAABJI010000001.1"/>
</dbReference>